<dbReference type="FunFam" id="3.90.70.10:FF:000031">
    <property type="entry name" value="Cathepsin B"/>
    <property type="match status" value="1"/>
</dbReference>
<comment type="caution">
    <text evidence="10">The sequence shown here is derived from an EMBL/GenBank/DDBJ whole genome shotgun (WGS) entry which is preliminary data.</text>
</comment>
<evidence type="ECO:0000256" key="1">
    <source>
        <dbReference type="ARBA" id="ARBA00008455"/>
    </source>
</evidence>
<evidence type="ECO:0000256" key="8">
    <source>
        <dbReference type="SAM" id="SignalP"/>
    </source>
</evidence>
<dbReference type="PROSITE" id="PS00139">
    <property type="entry name" value="THIOL_PROTEASE_CYS"/>
    <property type="match status" value="1"/>
</dbReference>
<dbReference type="Pfam" id="PF00112">
    <property type="entry name" value="Peptidase_C1"/>
    <property type="match status" value="1"/>
</dbReference>
<dbReference type="EMBL" id="JBEDNZ010000006">
    <property type="protein sequence ID" value="KAL0841311.1"/>
    <property type="molecule type" value="Genomic_DNA"/>
</dbReference>
<dbReference type="PROSITE" id="PS00639">
    <property type="entry name" value="THIOL_PROTEASE_HIS"/>
    <property type="match status" value="1"/>
</dbReference>
<dbReference type="Pfam" id="PF08127">
    <property type="entry name" value="Propeptide_C1"/>
    <property type="match status" value="1"/>
</dbReference>
<dbReference type="Gene3D" id="3.90.70.10">
    <property type="entry name" value="Cysteine proteinases"/>
    <property type="match status" value="1"/>
</dbReference>
<dbReference type="InterPro" id="IPR013128">
    <property type="entry name" value="Peptidase_C1A"/>
</dbReference>
<protein>
    <recommendedName>
        <fullName evidence="9">Peptidase C1A papain C-terminal domain-containing protein</fullName>
    </recommendedName>
</protein>
<dbReference type="SUPFAM" id="SSF54001">
    <property type="entry name" value="Cysteine proteinases"/>
    <property type="match status" value="1"/>
</dbReference>
<dbReference type="SMART" id="SM00645">
    <property type="entry name" value="Pept_C1"/>
    <property type="match status" value="1"/>
</dbReference>
<feature type="signal peptide" evidence="8">
    <location>
        <begin position="1"/>
        <end position="16"/>
    </location>
</feature>
<dbReference type="AlphaFoldDB" id="A0ABD0TDZ6"/>
<feature type="chain" id="PRO_5044823741" description="Peptidase C1A papain C-terminal domain-containing protein" evidence="8">
    <location>
        <begin position="17"/>
        <end position="332"/>
    </location>
</feature>
<dbReference type="InterPro" id="IPR000169">
    <property type="entry name" value="Pept_cys_AS"/>
</dbReference>
<reference evidence="10 11" key="1">
    <citation type="submission" date="2024-06" db="EMBL/GenBank/DDBJ databases">
        <title>A chromosome-level genome assembly of beet webworm, Loxostege sticticalis.</title>
        <authorList>
            <person name="Zhang Y."/>
        </authorList>
    </citation>
    <scope>NUCLEOTIDE SEQUENCE [LARGE SCALE GENOMIC DNA]</scope>
    <source>
        <strain evidence="10">AQ028</strain>
        <tissue evidence="10">Male pupae</tissue>
    </source>
</reference>
<dbReference type="InterPro" id="IPR038765">
    <property type="entry name" value="Papain-like_cys_pep_sf"/>
</dbReference>
<evidence type="ECO:0000256" key="3">
    <source>
        <dbReference type="ARBA" id="ARBA00022729"/>
    </source>
</evidence>
<keyword evidence="3 8" id="KW-0732">Signal</keyword>
<dbReference type="InterPro" id="IPR012599">
    <property type="entry name" value="Propeptide_C1A"/>
</dbReference>
<keyword evidence="2" id="KW-0645">Protease</keyword>
<evidence type="ECO:0000256" key="4">
    <source>
        <dbReference type="ARBA" id="ARBA00022801"/>
    </source>
</evidence>
<dbReference type="GO" id="GO:0006508">
    <property type="term" value="P:proteolysis"/>
    <property type="evidence" value="ECO:0007669"/>
    <property type="project" value="UniProtKB-KW"/>
</dbReference>
<keyword evidence="5" id="KW-0788">Thiol protease</keyword>
<organism evidence="10 11">
    <name type="scientific">Loxostege sticticalis</name>
    <name type="common">Beet webworm moth</name>
    <dbReference type="NCBI Taxonomy" id="481309"/>
    <lineage>
        <taxon>Eukaryota</taxon>
        <taxon>Metazoa</taxon>
        <taxon>Ecdysozoa</taxon>
        <taxon>Arthropoda</taxon>
        <taxon>Hexapoda</taxon>
        <taxon>Insecta</taxon>
        <taxon>Pterygota</taxon>
        <taxon>Neoptera</taxon>
        <taxon>Endopterygota</taxon>
        <taxon>Lepidoptera</taxon>
        <taxon>Glossata</taxon>
        <taxon>Ditrysia</taxon>
        <taxon>Pyraloidea</taxon>
        <taxon>Crambidae</taxon>
        <taxon>Pyraustinae</taxon>
        <taxon>Loxostege</taxon>
    </lineage>
</organism>
<dbReference type="GO" id="GO:0008234">
    <property type="term" value="F:cysteine-type peptidase activity"/>
    <property type="evidence" value="ECO:0007669"/>
    <property type="project" value="UniProtKB-KW"/>
</dbReference>
<comment type="similarity">
    <text evidence="1">Belongs to the peptidase C1 family.</text>
</comment>
<keyword evidence="6" id="KW-0865">Zymogen</keyword>
<evidence type="ECO:0000256" key="6">
    <source>
        <dbReference type="ARBA" id="ARBA00023145"/>
    </source>
</evidence>
<gene>
    <name evidence="10" type="ORF">ABMA28_015025</name>
</gene>
<name>A0ABD0TDZ6_LOXSC</name>
<dbReference type="InterPro" id="IPR025661">
    <property type="entry name" value="Pept_asp_AS"/>
</dbReference>
<feature type="domain" description="Peptidase C1A papain C-terminal" evidence="9">
    <location>
        <begin position="85"/>
        <end position="332"/>
    </location>
</feature>
<accession>A0ABD0TDZ6</accession>
<dbReference type="CDD" id="cd02620">
    <property type="entry name" value="Peptidase_C1A_CathepsinB"/>
    <property type="match status" value="1"/>
</dbReference>
<proteinExistence type="inferred from homology"/>
<keyword evidence="4" id="KW-0378">Hydrolase</keyword>
<evidence type="ECO:0000256" key="5">
    <source>
        <dbReference type="ARBA" id="ARBA00022807"/>
    </source>
</evidence>
<keyword evidence="7" id="KW-1015">Disulfide bond</keyword>
<dbReference type="PROSITE" id="PS00640">
    <property type="entry name" value="THIOL_PROTEASE_ASN"/>
    <property type="match status" value="1"/>
</dbReference>
<sequence>MLTLYVFLIILFSTSATNKSTGNHMHPLSDEFILHINLKQNLWRAGRNFHRDVPLTYFKRLMGSLRNYPSEYLSQKNYDMYWERVPKEFDARLRWRGCPTLYDIRDQGSCGSCWAVAAVSAMTDRICIISNGTRNFYFSAEDVLSCCRNCGSGCNGGVLVRAWSYSRRKGVVSGGGFGSHQGCLPYEIEPCEHTNPGPRPECGSTQKTPICNKVCEPNYKVTYKRDKTRFQQIYTLNKTRAIKKEIFKNGPVTASFSVYSDFLNYKDGVYYHVAGKYIGGHSVKILGWGVEKGVKYWLVANSWNTDWGNNGFFKIKRGKNTCGIEEQIVFGD</sequence>
<evidence type="ECO:0000313" key="10">
    <source>
        <dbReference type="EMBL" id="KAL0841311.1"/>
    </source>
</evidence>
<dbReference type="PRINTS" id="PR00705">
    <property type="entry name" value="PAPAIN"/>
</dbReference>
<dbReference type="InterPro" id="IPR000668">
    <property type="entry name" value="Peptidase_C1A_C"/>
</dbReference>
<dbReference type="Proteomes" id="UP001549921">
    <property type="component" value="Unassembled WGS sequence"/>
</dbReference>
<evidence type="ECO:0000256" key="7">
    <source>
        <dbReference type="ARBA" id="ARBA00023157"/>
    </source>
</evidence>
<evidence type="ECO:0000256" key="2">
    <source>
        <dbReference type="ARBA" id="ARBA00022670"/>
    </source>
</evidence>
<dbReference type="PANTHER" id="PTHR12411">
    <property type="entry name" value="CYSTEINE PROTEASE FAMILY C1-RELATED"/>
    <property type="match status" value="1"/>
</dbReference>
<evidence type="ECO:0000259" key="9">
    <source>
        <dbReference type="SMART" id="SM00645"/>
    </source>
</evidence>
<dbReference type="InterPro" id="IPR025660">
    <property type="entry name" value="Pept_his_AS"/>
</dbReference>
<evidence type="ECO:0000313" key="11">
    <source>
        <dbReference type="Proteomes" id="UP001549921"/>
    </source>
</evidence>